<proteinExistence type="predicted"/>
<protein>
    <submittedName>
        <fullName evidence="2">Uncharacterized protein</fullName>
    </submittedName>
</protein>
<evidence type="ECO:0000256" key="1">
    <source>
        <dbReference type="SAM" id="MobiDB-lite"/>
    </source>
</evidence>
<dbReference type="Proteomes" id="UP000001307">
    <property type="component" value="Unassembled WGS sequence"/>
</dbReference>
<sequence>MDKSKQEKRLSELIMPPPPNPTPPKPKNKKPKPVEPIKKKKKNLQQFKEPIFPPIAENPVQAREELPRGVTYEDFIKWGDLKTEDLREFCEKAANKNELDKAVETLDALISKNEKKASKYKSRANLEMDFFFRKCRAIEKKERSLSRLTSQLCDMEGAVDAFEDIQQFLVQADASAKILIDTVKG</sequence>
<name>E4X0R8_OIKDI</name>
<organism evidence="2">
    <name type="scientific">Oikopleura dioica</name>
    <name type="common">Tunicate</name>
    <dbReference type="NCBI Taxonomy" id="34765"/>
    <lineage>
        <taxon>Eukaryota</taxon>
        <taxon>Metazoa</taxon>
        <taxon>Chordata</taxon>
        <taxon>Tunicata</taxon>
        <taxon>Appendicularia</taxon>
        <taxon>Copelata</taxon>
        <taxon>Oikopleuridae</taxon>
        <taxon>Oikopleura</taxon>
    </lineage>
</organism>
<evidence type="ECO:0000313" key="2">
    <source>
        <dbReference type="EMBL" id="CBY22953.1"/>
    </source>
</evidence>
<accession>E4X0R8</accession>
<gene>
    <name evidence="2" type="ORF">GSOID_T00014875001</name>
</gene>
<reference evidence="2" key="1">
    <citation type="journal article" date="2010" name="Science">
        <title>Plasticity of animal genome architecture unmasked by rapid evolution of a pelagic tunicate.</title>
        <authorList>
            <person name="Denoeud F."/>
            <person name="Henriet S."/>
            <person name="Mungpakdee S."/>
            <person name="Aury J.M."/>
            <person name="Da Silva C."/>
            <person name="Brinkmann H."/>
            <person name="Mikhaleva J."/>
            <person name="Olsen L.C."/>
            <person name="Jubin C."/>
            <person name="Canestro C."/>
            <person name="Bouquet J.M."/>
            <person name="Danks G."/>
            <person name="Poulain J."/>
            <person name="Campsteijn C."/>
            <person name="Adamski M."/>
            <person name="Cross I."/>
            <person name="Yadetie F."/>
            <person name="Muffato M."/>
            <person name="Louis A."/>
            <person name="Butcher S."/>
            <person name="Tsagkogeorga G."/>
            <person name="Konrad A."/>
            <person name="Singh S."/>
            <person name="Jensen M.F."/>
            <person name="Cong E.H."/>
            <person name="Eikeseth-Otteraa H."/>
            <person name="Noel B."/>
            <person name="Anthouard V."/>
            <person name="Porcel B.M."/>
            <person name="Kachouri-Lafond R."/>
            <person name="Nishino A."/>
            <person name="Ugolini M."/>
            <person name="Chourrout P."/>
            <person name="Nishida H."/>
            <person name="Aasland R."/>
            <person name="Huzurbazar S."/>
            <person name="Westhof E."/>
            <person name="Delsuc F."/>
            <person name="Lehrach H."/>
            <person name="Reinhardt R."/>
            <person name="Weissenbach J."/>
            <person name="Roy S.W."/>
            <person name="Artiguenave F."/>
            <person name="Postlethwait J.H."/>
            <person name="Manak J.R."/>
            <person name="Thompson E.M."/>
            <person name="Jaillon O."/>
            <person name="Du Pasquier L."/>
            <person name="Boudinot P."/>
            <person name="Liberles D.A."/>
            <person name="Volff J.N."/>
            <person name="Philippe H."/>
            <person name="Lenhard B."/>
            <person name="Roest Crollius H."/>
            <person name="Wincker P."/>
            <person name="Chourrout D."/>
        </authorList>
    </citation>
    <scope>NUCLEOTIDE SEQUENCE [LARGE SCALE GENOMIC DNA]</scope>
</reference>
<evidence type="ECO:0000313" key="3">
    <source>
        <dbReference type="Proteomes" id="UP000001307"/>
    </source>
</evidence>
<keyword evidence="3" id="KW-1185">Reference proteome</keyword>
<dbReference type="EMBL" id="FN653020">
    <property type="protein sequence ID" value="CBY22953.1"/>
    <property type="molecule type" value="Genomic_DNA"/>
</dbReference>
<feature type="compositionally biased region" description="Basic and acidic residues" evidence="1">
    <location>
        <begin position="1"/>
        <end position="11"/>
    </location>
</feature>
<feature type="region of interest" description="Disordered" evidence="1">
    <location>
        <begin position="1"/>
        <end position="60"/>
    </location>
</feature>
<feature type="compositionally biased region" description="Pro residues" evidence="1">
    <location>
        <begin position="15"/>
        <end position="25"/>
    </location>
</feature>
<dbReference type="AlphaFoldDB" id="E4X0R8"/>
<dbReference type="InParanoid" id="E4X0R8"/>